<feature type="region of interest" description="Disordered" evidence="1">
    <location>
        <begin position="103"/>
        <end position="167"/>
    </location>
</feature>
<accession>A0A510VN42</accession>
<feature type="compositionally biased region" description="Acidic residues" evidence="1">
    <location>
        <begin position="158"/>
        <end position="167"/>
    </location>
</feature>
<reference evidence="2 3" key="1">
    <citation type="submission" date="2019-07" db="EMBL/GenBank/DDBJ databases">
        <title>Whole genome shotgun sequence of Lactobacillus siliginis NBRC 101315.</title>
        <authorList>
            <person name="Hosoyama A."/>
            <person name="Uohara A."/>
            <person name="Ohji S."/>
            <person name="Ichikawa N."/>
        </authorList>
    </citation>
    <scope>NUCLEOTIDE SEQUENCE [LARGE SCALE GENOMIC DNA]</scope>
    <source>
        <strain evidence="2 3">NBRC 101315</strain>
    </source>
</reference>
<feature type="region of interest" description="Disordered" evidence="1">
    <location>
        <begin position="1"/>
        <end position="27"/>
    </location>
</feature>
<protein>
    <recommendedName>
        <fullName evidence="4">DUF4767 domain-containing protein</fullName>
    </recommendedName>
</protein>
<dbReference type="EMBL" id="BJUD01000008">
    <property type="protein sequence ID" value="GEK28363.1"/>
    <property type="molecule type" value="Genomic_DNA"/>
</dbReference>
<name>A0A510VN42_9LACO</name>
<sequence length="167" mass="18328">MHTSQDRTSADNAILSGNAQPTTPEQKDHADNWALFSTCNIRGASWVNIMGWYQSAGDGSFFTVLNETVNGKQVPVLFSASGAEAWTDAHYYLSADLATAQKNTKYAEDHSRDDDDDSNSDSQSNDDDSSDQTDDNDSDSQQDDSDTQSDNDNNSVDTNDDNDDDDY</sequence>
<organism evidence="2 3">
    <name type="scientific">Furfurilactobacillus siliginis</name>
    <dbReference type="NCBI Taxonomy" id="348151"/>
    <lineage>
        <taxon>Bacteria</taxon>
        <taxon>Bacillati</taxon>
        <taxon>Bacillota</taxon>
        <taxon>Bacilli</taxon>
        <taxon>Lactobacillales</taxon>
        <taxon>Lactobacillaceae</taxon>
        <taxon>Furfurilactobacillus</taxon>
    </lineage>
</organism>
<feature type="compositionally biased region" description="Acidic residues" evidence="1">
    <location>
        <begin position="114"/>
        <end position="149"/>
    </location>
</feature>
<comment type="caution">
    <text evidence="2">The sequence shown here is derived from an EMBL/GenBank/DDBJ whole genome shotgun (WGS) entry which is preliminary data.</text>
</comment>
<proteinExistence type="predicted"/>
<dbReference type="AlphaFoldDB" id="A0A510VN42"/>
<dbReference type="Proteomes" id="UP000321429">
    <property type="component" value="Unassembled WGS sequence"/>
</dbReference>
<evidence type="ECO:0008006" key="4">
    <source>
        <dbReference type="Google" id="ProtNLM"/>
    </source>
</evidence>
<evidence type="ECO:0000313" key="2">
    <source>
        <dbReference type="EMBL" id="GEK28363.1"/>
    </source>
</evidence>
<evidence type="ECO:0000256" key="1">
    <source>
        <dbReference type="SAM" id="MobiDB-lite"/>
    </source>
</evidence>
<feature type="compositionally biased region" description="Polar residues" evidence="1">
    <location>
        <begin position="10"/>
        <end position="24"/>
    </location>
</feature>
<gene>
    <name evidence="2" type="ORF">LSI01_06740</name>
</gene>
<evidence type="ECO:0000313" key="3">
    <source>
        <dbReference type="Proteomes" id="UP000321429"/>
    </source>
</evidence>